<evidence type="ECO:0000256" key="1">
    <source>
        <dbReference type="ARBA" id="ARBA00004651"/>
    </source>
</evidence>
<evidence type="ECO:0000313" key="7">
    <source>
        <dbReference type="EMBL" id="MBB5798071.1"/>
    </source>
</evidence>
<evidence type="ECO:0000256" key="3">
    <source>
        <dbReference type="ARBA" id="ARBA00022692"/>
    </source>
</evidence>
<feature type="transmembrane region" description="Helical" evidence="6">
    <location>
        <begin position="384"/>
        <end position="405"/>
    </location>
</feature>
<feature type="transmembrane region" description="Helical" evidence="6">
    <location>
        <begin position="266"/>
        <end position="287"/>
    </location>
</feature>
<evidence type="ECO:0000313" key="8">
    <source>
        <dbReference type="Proteomes" id="UP000590647"/>
    </source>
</evidence>
<dbReference type="GO" id="GO:0005886">
    <property type="term" value="C:plasma membrane"/>
    <property type="evidence" value="ECO:0007669"/>
    <property type="project" value="UniProtKB-SubCell"/>
</dbReference>
<dbReference type="PANTHER" id="PTHR23513:SF11">
    <property type="entry name" value="STAPHYLOFERRIN A TRANSPORTER"/>
    <property type="match status" value="1"/>
</dbReference>
<keyword evidence="4 6" id="KW-1133">Transmembrane helix</keyword>
<dbReference type="SUPFAM" id="SSF103473">
    <property type="entry name" value="MFS general substrate transporter"/>
    <property type="match status" value="1"/>
</dbReference>
<evidence type="ECO:0000256" key="6">
    <source>
        <dbReference type="SAM" id="Phobius"/>
    </source>
</evidence>
<keyword evidence="5 6" id="KW-0472">Membrane</keyword>
<feature type="transmembrane region" description="Helical" evidence="6">
    <location>
        <begin position="357"/>
        <end position="378"/>
    </location>
</feature>
<dbReference type="InterPro" id="IPR036259">
    <property type="entry name" value="MFS_trans_sf"/>
</dbReference>
<reference evidence="7 8" key="1">
    <citation type="submission" date="2020-08" db="EMBL/GenBank/DDBJ databases">
        <title>Sequencing the genomes of 1000 actinobacteria strains.</title>
        <authorList>
            <person name="Klenk H.-P."/>
        </authorList>
    </citation>
    <scope>NUCLEOTIDE SEQUENCE [LARGE SCALE GENOMIC DNA]</scope>
    <source>
        <strain evidence="7 8">DSM 40084</strain>
    </source>
</reference>
<evidence type="ECO:0000256" key="2">
    <source>
        <dbReference type="ARBA" id="ARBA00022475"/>
    </source>
</evidence>
<dbReference type="RefSeq" id="WP_184989437.1">
    <property type="nucleotide sequence ID" value="NZ_JACHNE010000001.1"/>
</dbReference>
<feature type="transmembrane region" description="Helical" evidence="6">
    <location>
        <begin position="55"/>
        <end position="75"/>
    </location>
</feature>
<comment type="subcellular location">
    <subcellularLocation>
        <location evidence="1">Cell membrane</location>
        <topology evidence="1">Multi-pass membrane protein</topology>
    </subcellularLocation>
</comment>
<dbReference type="GO" id="GO:0022857">
    <property type="term" value="F:transmembrane transporter activity"/>
    <property type="evidence" value="ECO:0007669"/>
    <property type="project" value="InterPro"/>
</dbReference>
<feature type="transmembrane region" description="Helical" evidence="6">
    <location>
        <begin position="154"/>
        <end position="172"/>
    </location>
</feature>
<dbReference type="Gene3D" id="1.20.1250.20">
    <property type="entry name" value="MFS general substrate transporter like domains"/>
    <property type="match status" value="1"/>
</dbReference>
<sequence>MPSVPAPEQRATYREVLADRRFRLLFVTRTLTVTADSLRIMTLSVLVFTTTDSPLLGALTFGIGFLPQLAGSLFLGSLADRARPRRLVTAGHVLQCAAAAVMGATHLPVSAVLVLIAALAFLTPVFSGVTNRLVAETLTGDAYVLGRSLSNMSASAAQLLGLAGGGAAVGFLGPRTALLLSAGAYLVAAAAVRLPLPDLPVPEQAVRHGPRQGSGSVLRHSWSVDTELLADRRVRTLLLAQWLPPAFVAGAESLIVPFAGGHGMPAGSAGPLLACLPVGMLAGDLAVGRFVRPAVRERLVATLMVILGLPLAGFALDPPWVVCAALLLVTGTGFAYALGLQRPFLDAVPEARRGQAFGLLTAGLMSVQGAAPVVFGAVAEFTDAGVSIALAGLATVCVAGCLAAWRMRCGGKGGGPWA</sequence>
<dbReference type="Pfam" id="PF07690">
    <property type="entry name" value="MFS_1"/>
    <property type="match status" value="1"/>
</dbReference>
<dbReference type="Proteomes" id="UP000590647">
    <property type="component" value="Unassembled WGS sequence"/>
</dbReference>
<dbReference type="PANTHER" id="PTHR23513">
    <property type="entry name" value="INTEGRAL MEMBRANE EFFLUX PROTEIN-RELATED"/>
    <property type="match status" value="1"/>
</dbReference>
<feature type="transmembrane region" description="Helical" evidence="6">
    <location>
        <begin position="299"/>
        <end position="316"/>
    </location>
</feature>
<dbReference type="InterPro" id="IPR011701">
    <property type="entry name" value="MFS"/>
</dbReference>
<keyword evidence="3 6" id="KW-0812">Transmembrane</keyword>
<comment type="caution">
    <text evidence="7">The sequence shown here is derived from an EMBL/GenBank/DDBJ whole genome shotgun (WGS) entry which is preliminary data.</text>
</comment>
<dbReference type="EMBL" id="JACHNE010000001">
    <property type="protein sequence ID" value="MBB5798071.1"/>
    <property type="molecule type" value="Genomic_DNA"/>
</dbReference>
<gene>
    <name evidence="7" type="ORF">HDA41_006035</name>
</gene>
<feature type="transmembrane region" description="Helical" evidence="6">
    <location>
        <begin position="322"/>
        <end position="345"/>
    </location>
</feature>
<keyword evidence="2" id="KW-1003">Cell membrane</keyword>
<keyword evidence="8" id="KW-1185">Reference proteome</keyword>
<feature type="transmembrane region" description="Helical" evidence="6">
    <location>
        <begin position="242"/>
        <end position="260"/>
    </location>
</feature>
<name>A0A7W9LVV0_9ACTN</name>
<organism evidence="7 8">
    <name type="scientific">Streptomyces caelestis</name>
    <dbReference type="NCBI Taxonomy" id="36816"/>
    <lineage>
        <taxon>Bacteria</taxon>
        <taxon>Bacillati</taxon>
        <taxon>Actinomycetota</taxon>
        <taxon>Actinomycetes</taxon>
        <taxon>Kitasatosporales</taxon>
        <taxon>Streptomycetaceae</taxon>
        <taxon>Streptomyces</taxon>
    </lineage>
</organism>
<evidence type="ECO:0000256" key="4">
    <source>
        <dbReference type="ARBA" id="ARBA00022989"/>
    </source>
</evidence>
<evidence type="ECO:0000256" key="5">
    <source>
        <dbReference type="ARBA" id="ARBA00023136"/>
    </source>
</evidence>
<accession>A0A7W9LVV0</accession>
<dbReference type="AlphaFoldDB" id="A0A7W9LVV0"/>
<dbReference type="CDD" id="cd06173">
    <property type="entry name" value="MFS_MefA_like"/>
    <property type="match status" value="1"/>
</dbReference>
<proteinExistence type="predicted"/>
<protein>
    <submittedName>
        <fullName evidence="7">Putative MFS family arabinose efflux permease</fullName>
    </submittedName>
</protein>